<feature type="region of interest" description="Disordered" evidence="1">
    <location>
        <begin position="38"/>
        <end position="61"/>
    </location>
</feature>
<evidence type="ECO:0000313" key="3">
    <source>
        <dbReference type="Proteomes" id="UP001589766"/>
    </source>
</evidence>
<accession>A0ABV6F3X5</accession>
<evidence type="ECO:0000313" key="2">
    <source>
        <dbReference type="EMBL" id="MFC0248106.1"/>
    </source>
</evidence>
<comment type="caution">
    <text evidence="2">The sequence shown here is derived from an EMBL/GenBank/DDBJ whole genome shotgun (WGS) entry which is preliminary data.</text>
</comment>
<reference evidence="2 3" key="1">
    <citation type="submission" date="2024-09" db="EMBL/GenBank/DDBJ databases">
        <authorList>
            <person name="Sun Q."/>
            <person name="Mori K."/>
        </authorList>
    </citation>
    <scope>NUCLEOTIDE SEQUENCE [LARGE SCALE GENOMIC DNA]</scope>
    <source>
        <strain evidence="2 3">CCM 7609</strain>
    </source>
</reference>
<name>A0ABV6F3X5_9MICC</name>
<evidence type="ECO:0000256" key="1">
    <source>
        <dbReference type="SAM" id="MobiDB-lite"/>
    </source>
</evidence>
<proteinExistence type="predicted"/>
<keyword evidence="3" id="KW-1185">Reference proteome</keyword>
<dbReference type="EMBL" id="JBHLWH010000017">
    <property type="protein sequence ID" value="MFC0248106.1"/>
    <property type="molecule type" value="Genomic_DNA"/>
</dbReference>
<dbReference type="RefSeq" id="WP_378040738.1">
    <property type="nucleotide sequence ID" value="NZ_JBHLWH010000017.1"/>
</dbReference>
<dbReference type="Proteomes" id="UP001589766">
    <property type="component" value="Unassembled WGS sequence"/>
</dbReference>
<organism evidence="2 3">
    <name type="scientific">Citricoccus parietis</name>
    <dbReference type="NCBI Taxonomy" id="592307"/>
    <lineage>
        <taxon>Bacteria</taxon>
        <taxon>Bacillati</taxon>
        <taxon>Actinomycetota</taxon>
        <taxon>Actinomycetes</taxon>
        <taxon>Micrococcales</taxon>
        <taxon>Micrococcaceae</taxon>
        <taxon>Citricoccus</taxon>
    </lineage>
</organism>
<gene>
    <name evidence="2" type="ORF">ACFFIO_06280</name>
</gene>
<sequence>MIEVITVVGRIAHLGTNDEIIEDITGLCGGRLRYADRSKSTAQQAKSHEESAKTLPLTDRS</sequence>
<protein>
    <submittedName>
        <fullName evidence="2">Uncharacterized protein</fullName>
    </submittedName>
</protein>